<organism evidence="1 2">
    <name type="scientific">Paraconiothyrium brasiliense</name>
    <dbReference type="NCBI Taxonomy" id="300254"/>
    <lineage>
        <taxon>Eukaryota</taxon>
        <taxon>Fungi</taxon>
        <taxon>Dikarya</taxon>
        <taxon>Ascomycota</taxon>
        <taxon>Pezizomycotina</taxon>
        <taxon>Dothideomycetes</taxon>
        <taxon>Pleosporomycetidae</taxon>
        <taxon>Pleosporales</taxon>
        <taxon>Massarineae</taxon>
        <taxon>Didymosphaeriaceae</taxon>
        <taxon>Paraconiothyrium</taxon>
    </lineage>
</organism>
<sequence length="354" mass="38769">MDLPHEVPIFSLPAELRNSIYDKAFQGDLSNADSLALMRASKQLHVEAGSHFYANNPFVIKLPCLGVPGATVLPPINDRYLPFLKDVGIEIDAGCAIRPRVQEIATAIQTLTTIGANFDNISFLIQFPPELSLFLQDRYDDSILDESHPITTALDQLLNSGVSKFVQIWMNGTWFAPGVATKMKACHGSRLKFMDLNEEHNLIELSNPTLYEKALAGCCSCTSLKLFGTDGDDGEDLNTAIGVDLDLIEHILDLNTNHSEPFPNVDDDTDTKNEEVLHDEDDVDMEDALIPLDPGEADAIVENWNHTSSLLADVEKLTQEIEFLVVMAPHMLSPSPETAGMVAAAHLAGTMTAQ</sequence>
<proteinExistence type="predicted"/>
<accession>A0ABR3S253</accession>
<gene>
    <name evidence="1" type="ORF">SLS60_002430</name>
</gene>
<keyword evidence="2" id="KW-1185">Reference proteome</keyword>
<protein>
    <recommendedName>
        <fullName evidence="3">F-box domain-containing protein</fullName>
    </recommendedName>
</protein>
<evidence type="ECO:0000313" key="1">
    <source>
        <dbReference type="EMBL" id="KAL1610760.1"/>
    </source>
</evidence>
<dbReference type="EMBL" id="JAKJXO020000002">
    <property type="protein sequence ID" value="KAL1610760.1"/>
    <property type="molecule type" value="Genomic_DNA"/>
</dbReference>
<evidence type="ECO:0008006" key="3">
    <source>
        <dbReference type="Google" id="ProtNLM"/>
    </source>
</evidence>
<name>A0ABR3S253_9PLEO</name>
<dbReference type="Proteomes" id="UP001521785">
    <property type="component" value="Unassembled WGS sequence"/>
</dbReference>
<comment type="caution">
    <text evidence="1">The sequence shown here is derived from an EMBL/GenBank/DDBJ whole genome shotgun (WGS) entry which is preliminary data.</text>
</comment>
<evidence type="ECO:0000313" key="2">
    <source>
        <dbReference type="Proteomes" id="UP001521785"/>
    </source>
</evidence>
<reference evidence="1 2" key="1">
    <citation type="submission" date="2024-02" db="EMBL/GenBank/DDBJ databases">
        <title>De novo assembly and annotation of 12 fungi associated with fruit tree decline syndrome in Ontario, Canada.</title>
        <authorList>
            <person name="Sulman M."/>
            <person name="Ellouze W."/>
            <person name="Ilyukhin E."/>
        </authorList>
    </citation>
    <scope>NUCLEOTIDE SEQUENCE [LARGE SCALE GENOMIC DNA]</scope>
    <source>
        <strain evidence="1 2">M42-189</strain>
    </source>
</reference>